<gene>
    <name evidence="2" type="ORF">GIB67_034925</name>
</gene>
<evidence type="ECO:0000313" key="3">
    <source>
        <dbReference type="Proteomes" id="UP000541444"/>
    </source>
</evidence>
<evidence type="ECO:0000313" key="2">
    <source>
        <dbReference type="EMBL" id="KAF6166374.1"/>
    </source>
</evidence>
<dbReference type="OrthoDB" id="424673at2759"/>
<feature type="transmembrane region" description="Helical" evidence="1">
    <location>
        <begin position="81"/>
        <end position="101"/>
    </location>
</feature>
<dbReference type="Pfam" id="PF12159">
    <property type="entry name" value="DUF3593"/>
    <property type="match status" value="1"/>
</dbReference>
<dbReference type="PANTHER" id="PTHR35473">
    <property type="entry name" value="1-ACYL-SN-GLYCEROL-3-PHOSPHATE ACYLTRANSFERASE"/>
    <property type="match status" value="1"/>
</dbReference>
<keyword evidence="1" id="KW-1133">Transmembrane helix</keyword>
<dbReference type="Proteomes" id="UP000541444">
    <property type="component" value="Unassembled WGS sequence"/>
</dbReference>
<dbReference type="EMBL" id="JACGCM010000792">
    <property type="protein sequence ID" value="KAF6166374.1"/>
    <property type="molecule type" value="Genomic_DNA"/>
</dbReference>
<keyword evidence="1" id="KW-0812">Transmembrane</keyword>
<dbReference type="PANTHER" id="PTHR35473:SF3">
    <property type="entry name" value="1-ACYL-SN-GLYCEROL-3-PHOSPHATE ACYLTRANSFERASE"/>
    <property type="match status" value="1"/>
</dbReference>
<dbReference type="AlphaFoldDB" id="A0A7J7NH87"/>
<dbReference type="InterPro" id="IPR021995">
    <property type="entry name" value="DUF3593"/>
</dbReference>
<evidence type="ECO:0000256" key="1">
    <source>
        <dbReference type="SAM" id="Phobius"/>
    </source>
</evidence>
<name>A0A7J7NH87_9MAGN</name>
<sequence length="130" mass="14347">MSPSSLHGVSSPHQLHFLSITTIILIANTNVEIETIINPIYQKYLPEFMRKLYGALTDLTSIMLHSAAKVHYGTSLSNVDWLHGSAELLLTITNLFIVIGLRQAVRKAKDANVSTTSTVLEVKDNKKSSL</sequence>
<reference evidence="2 3" key="1">
    <citation type="journal article" date="2020" name="IScience">
        <title>Genome Sequencing of the Endangered Kingdonia uniflora (Circaeasteraceae, Ranunculales) Reveals Potential Mechanisms of Evolutionary Specialization.</title>
        <authorList>
            <person name="Sun Y."/>
            <person name="Deng T."/>
            <person name="Zhang A."/>
            <person name="Moore M.J."/>
            <person name="Landis J.B."/>
            <person name="Lin N."/>
            <person name="Zhang H."/>
            <person name="Zhang X."/>
            <person name="Huang J."/>
            <person name="Zhang X."/>
            <person name="Sun H."/>
            <person name="Wang H."/>
        </authorList>
    </citation>
    <scope>NUCLEOTIDE SEQUENCE [LARGE SCALE GENOMIC DNA]</scope>
    <source>
        <strain evidence="2">TB1705</strain>
        <tissue evidence="2">Leaf</tissue>
    </source>
</reference>
<organism evidence="2 3">
    <name type="scientific">Kingdonia uniflora</name>
    <dbReference type="NCBI Taxonomy" id="39325"/>
    <lineage>
        <taxon>Eukaryota</taxon>
        <taxon>Viridiplantae</taxon>
        <taxon>Streptophyta</taxon>
        <taxon>Embryophyta</taxon>
        <taxon>Tracheophyta</taxon>
        <taxon>Spermatophyta</taxon>
        <taxon>Magnoliopsida</taxon>
        <taxon>Ranunculales</taxon>
        <taxon>Circaeasteraceae</taxon>
        <taxon>Kingdonia</taxon>
    </lineage>
</organism>
<accession>A0A7J7NH87</accession>
<keyword evidence="1" id="KW-0472">Membrane</keyword>
<keyword evidence="3" id="KW-1185">Reference proteome</keyword>
<comment type="caution">
    <text evidence="2">The sequence shown here is derived from an EMBL/GenBank/DDBJ whole genome shotgun (WGS) entry which is preliminary data.</text>
</comment>
<protein>
    <submittedName>
        <fullName evidence="2">Uncharacterized protein</fullName>
    </submittedName>
</protein>
<proteinExistence type="predicted"/>